<evidence type="ECO:0000313" key="2">
    <source>
        <dbReference type="EMBL" id="KRZ68595.1"/>
    </source>
</evidence>
<dbReference type="Proteomes" id="UP000054843">
    <property type="component" value="Unassembled WGS sequence"/>
</dbReference>
<organism evidence="2 3">
    <name type="scientific">Trichinella papuae</name>
    <dbReference type="NCBI Taxonomy" id="268474"/>
    <lineage>
        <taxon>Eukaryota</taxon>
        <taxon>Metazoa</taxon>
        <taxon>Ecdysozoa</taxon>
        <taxon>Nematoda</taxon>
        <taxon>Enoplea</taxon>
        <taxon>Dorylaimia</taxon>
        <taxon>Trichinellida</taxon>
        <taxon>Trichinellidae</taxon>
        <taxon>Trichinella</taxon>
    </lineage>
</organism>
<dbReference type="EMBL" id="JYDO01000160">
    <property type="protein sequence ID" value="KRZ68595.1"/>
    <property type="molecule type" value="Genomic_DNA"/>
</dbReference>
<dbReference type="AlphaFoldDB" id="A0A0V1MAC7"/>
<evidence type="ECO:0000313" key="3">
    <source>
        <dbReference type="Proteomes" id="UP000054843"/>
    </source>
</evidence>
<name>A0A0V1MAC7_9BILA</name>
<sequence>LLAQGMRWVCIGVLHAMKSYNNIENGFAYCFLLFYFFKLTHLGIWKNGNTRFT</sequence>
<protein>
    <submittedName>
        <fullName evidence="2">Uncharacterized protein</fullName>
    </submittedName>
</protein>
<reference evidence="2 3" key="1">
    <citation type="submission" date="2015-01" db="EMBL/GenBank/DDBJ databases">
        <title>Evolution of Trichinella species and genotypes.</title>
        <authorList>
            <person name="Korhonen P.K."/>
            <person name="Edoardo P."/>
            <person name="Giuseppe L.R."/>
            <person name="Gasser R.B."/>
        </authorList>
    </citation>
    <scope>NUCLEOTIDE SEQUENCE [LARGE SCALE GENOMIC DNA]</scope>
    <source>
        <strain evidence="2">ISS1980</strain>
    </source>
</reference>
<keyword evidence="1" id="KW-0472">Membrane</keyword>
<comment type="caution">
    <text evidence="2">The sequence shown here is derived from an EMBL/GenBank/DDBJ whole genome shotgun (WGS) entry which is preliminary data.</text>
</comment>
<keyword evidence="3" id="KW-1185">Reference proteome</keyword>
<evidence type="ECO:0000256" key="1">
    <source>
        <dbReference type="SAM" id="Phobius"/>
    </source>
</evidence>
<feature type="transmembrane region" description="Helical" evidence="1">
    <location>
        <begin position="26"/>
        <end position="45"/>
    </location>
</feature>
<accession>A0A0V1MAC7</accession>
<proteinExistence type="predicted"/>
<keyword evidence="1" id="KW-0812">Transmembrane</keyword>
<feature type="non-terminal residue" evidence="2">
    <location>
        <position position="1"/>
    </location>
</feature>
<gene>
    <name evidence="2" type="ORF">T10_9786</name>
</gene>
<keyword evidence="1" id="KW-1133">Transmembrane helix</keyword>